<gene>
    <name evidence="1" type="ORF">ReqiPine5gene57</name>
</gene>
<reference evidence="1 2" key="1">
    <citation type="journal article" date="2011" name="Appl. Environ. Microbiol.">
        <title>Genomic and functional analyses of Rhodococcus equi phages ReqiPepy6, ReqiPoco6, ReqiPine5, and ReqiDocB7.</title>
        <authorList>
            <person name="Summer E.J."/>
            <person name="Liu M."/>
            <person name="Gill J.J."/>
            <person name="Grant M."/>
            <person name="Chan-Cortes T.N."/>
            <person name="Ferguson L."/>
            <person name="Janes C."/>
            <person name="Lange K."/>
            <person name="Bertoli M."/>
            <person name="Moore C."/>
            <person name="Orchard R.C."/>
            <person name="Cohen N."/>
            <person name="Young R."/>
        </authorList>
    </citation>
    <scope>NUCLEOTIDE SEQUENCE [LARGE SCALE GENOMIC DNA]</scope>
</reference>
<proteinExistence type="predicted"/>
<organism evidence="1 2">
    <name type="scientific">Rhodococcus phage ReqiPine5</name>
    <dbReference type="NCBI Taxonomy" id="691963"/>
    <lineage>
        <taxon>Viruses</taxon>
        <taxon>Duplodnaviria</taxon>
        <taxon>Heunggongvirae</taxon>
        <taxon>Uroviricota</taxon>
        <taxon>Caudoviricetes</taxon>
        <taxon>Caudoviricetes incertae sedis</taxon>
        <taxon>Reqipinevirus</taxon>
        <taxon>Reqipinevirus reqipine5</taxon>
    </lineage>
</organism>
<evidence type="ECO:0000313" key="2">
    <source>
        <dbReference type="Proteomes" id="UP000001504"/>
    </source>
</evidence>
<dbReference type="KEGG" id="vg:18564168"/>
<evidence type="ECO:0000313" key="1">
    <source>
        <dbReference type="EMBL" id="ADD81162.1"/>
    </source>
</evidence>
<dbReference type="Proteomes" id="UP000001504">
    <property type="component" value="Segment"/>
</dbReference>
<dbReference type="RefSeq" id="YP_009016238.1">
    <property type="nucleotide sequence ID" value="NC_023722.1"/>
</dbReference>
<name>D4P832_9CAUD</name>
<keyword evidence="2" id="KW-1185">Reference proteome</keyword>
<sequence length="184" mass="20974">MSGPVRRPRIFDHDDIENRHHLHLHTVDDVLAILAKVPDGEPVQLRTGMNAEAAKKYASRLRSRMGVDFYVRIDPPRRKGQDPNERVFSVWIRRRLATEPIIRAEAVVTGPHWKTMAEVLDATGLTRAEFAREHVRPGHIVQYRFGAHALFRTVDVDRLLAEHYNERPGGAIVAGVPTTERNRA</sequence>
<dbReference type="GeneID" id="18564168"/>
<accession>D4P832</accession>
<dbReference type="EMBL" id="GU580943">
    <property type="protein sequence ID" value="ADD81162.1"/>
    <property type="molecule type" value="Genomic_DNA"/>
</dbReference>
<protein>
    <submittedName>
        <fullName evidence="1">Gp57</fullName>
    </submittedName>
</protein>